<evidence type="ECO:0008006" key="3">
    <source>
        <dbReference type="Google" id="ProtNLM"/>
    </source>
</evidence>
<name>A0A1I4I2K6_9ACTN</name>
<gene>
    <name evidence="1" type="ORF">SAMN04488085_1124</name>
</gene>
<evidence type="ECO:0000313" key="2">
    <source>
        <dbReference type="Proteomes" id="UP000199152"/>
    </source>
</evidence>
<organism evidence="1 2">
    <name type="scientific">Geodermatophilus ruber</name>
    <dbReference type="NCBI Taxonomy" id="504800"/>
    <lineage>
        <taxon>Bacteria</taxon>
        <taxon>Bacillati</taxon>
        <taxon>Actinomycetota</taxon>
        <taxon>Actinomycetes</taxon>
        <taxon>Geodermatophilales</taxon>
        <taxon>Geodermatophilaceae</taxon>
        <taxon>Geodermatophilus</taxon>
    </lineage>
</organism>
<proteinExistence type="predicted"/>
<dbReference type="EMBL" id="FOSW01000012">
    <property type="protein sequence ID" value="SFL48504.1"/>
    <property type="molecule type" value="Genomic_DNA"/>
</dbReference>
<sequence length="61" mass="7169">MCMLDQEPHLLTDRPHLLLLADKGYISAELDDYLHARGADLLRPSLRSRAPDRRCWHRFVN</sequence>
<keyword evidence="2" id="KW-1185">Reference proteome</keyword>
<dbReference type="STRING" id="504800.SAMN04488085_1124"/>
<accession>A0A1I4I2K6</accession>
<evidence type="ECO:0000313" key="1">
    <source>
        <dbReference type="EMBL" id="SFL48504.1"/>
    </source>
</evidence>
<dbReference type="Proteomes" id="UP000199152">
    <property type="component" value="Unassembled WGS sequence"/>
</dbReference>
<reference evidence="2" key="1">
    <citation type="submission" date="2016-10" db="EMBL/GenBank/DDBJ databases">
        <authorList>
            <person name="Varghese N."/>
            <person name="Submissions S."/>
        </authorList>
    </citation>
    <scope>NUCLEOTIDE SEQUENCE [LARGE SCALE GENOMIC DNA]</scope>
    <source>
        <strain evidence="2">DSM 45317</strain>
    </source>
</reference>
<protein>
    <recommendedName>
        <fullName evidence="3">Transposase DDE domain-containing protein</fullName>
    </recommendedName>
</protein>
<dbReference type="InParanoid" id="A0A1I4I2K6"/>
<dbReference type="AlphaFoldDB" id="A0A1I4I2K6"/>